<organism evidence="1">
    <name type="scientific">marine sediment metagenome</name>
    <dbReference type="NCBI Taxonomy" id="412755"/>
    <lineage>
        <taxon>unclassified sequences</taxon>
        <taxon>metagenomes</taxon>
        <taxon>ecological metagenomes</taxon>
    </lineage>
</organism>
<comment type="caution">
    <text evidence="1">The sequence shown here is derived from an EMBL/GenBank/DDBJ whole genome shotgun (WGS) entry which is preliminary data.</text>
</comment>
<gene>
    <name evidence="1" type="ORF">S01H1_21518</name>
</gene>
<dbReference type="InterPro" id="IPR014845">
    <property type="entry name" value="GYD/TTHA1554"/>
</dbReference>
<dbReference type="AlphaFoldDB" id="X0U821"/>
<dbReference type="EMBL" id="BARS01011945">
    <property type="protein sequence ID" value="GAF95456.1"/>
    <property type="molecule type" value="Genomic_DNA"/>
</dbReference>
<proteinExistence type="predicted"/>
<protein>
    <recommendedName>
        <fullName evidence="2">GYD domain-containing protein</fullName>
    </recommendedName>
</protein>
<evidence type="ECO:0008006" key="2">
    <source>
        <dbReference type="Google" id="ProtNLM"/>
    </source>
</evidence>
<name>X0U821_9ZZZZ</name>
<dbReference type="Pfam" id="PF08734">
    <property type="entry name" value="GYD"/>
    <property type="match status" value="1"/>
</dbReference>
<accession>X0U821</accession>
<evidence type="ECO:0000313" key="1">
    <source>
        <dbReference type="EMBL" id="GAF95456.1"/>
    </source>
</evidence>
<sequence length="97" mass="10717">MPTYVLLMNLTEQGIKKIKEAPARIEMNTKALEAAGGKMIGHYTVIGQYDYVVIAEVPSDEVGMTQLLTLGMLGNVRTTTLKAFTKEEFAEVVKRLP</sequence>
<reference evidence="1" key="1">
    <citation type="journal article" date="2014" name="Front. Microbiol.">
        <title>High frequency of phylogenetically diverse reductive dehalogenase-homologous genes in deep subseafloor sedimentary metagenomes.</title>
        <authorList>
            <person name="Kawai M."/>
            <person name="Futagami T."/>
            <person name="Toyoda A."/>
            <person name="Takaki Y."/>
            <person name="Nishi S."/>
            <person name="Hori S."/>
            <person name="Arai W."/>
            <person name="Tsubouchi T."/>
            <person name="Morono Y."/>
            <person name="Uchiyama I."/>
            <person name="Ito T."/>
            <person name="Fujiyama A."/>
            <person name="Inagaki F."/>
            <person name="Takami H."/>
        </authorList>
    </citation>
    <scope>NUCLEOTIDE SEQUENCE</scope>
    <source>
        <strain evidence="1">Expedition CK06-06</strain>
    </source>
</reference>